<dbReference type="InterPro" id="IPR016024">
    <property type="entry name" value="ARM-type_fold"/>
</dbReference>
<dbReference type="InterPro" id="IPR003613">
    <property type="entry name" value="Ubox_domain"/>
</dbReference>
<evidence type="ECO:0000256" key="3">
    <source>
        <dbReference type="ARBA" id="ARBA00012483"/>
    </source>
</evidence>
<comment type="pathway">
    <text evidence="2">Protein modification; protein ubiquitination.</text>
</comment>
<dbReference type="GO" id="GO:0061630">
    <property type="term" value="F:ubiquitin protein ligase activity"/>
    <property type="evidence" value="ECO:0007669"/>
    <property type="project" value="UniProtKB-EC"/>
</dbReference>
<dbReference type="InterPro" id="IPR011989">
    <property type="entry name" value="ARM-like"/>
</dbReference>
<evidence type="ECO:0000256" key="2">
    <source>
        <dbReference type="ARBA" id="ARBA00004906"/>
    </source>
</evidence>
<evidence type="ECO:0000256" key="5">
    <source>
        <dbReference type="ARBA" id="ARBA00022737"/>
    </source>
</evidence>
<dbReference type="SMART" id="SM00504">
    <property type="entry name" value="Ubox"/>
    <property type="match status" value="1"/>
</dbReference>
<dbReference type="InterPro" id="IPR013083">
    <property type="entry name" value="Znf_RING/FYVE/PHD"/>
</dbReference>
<dbReference type="SUPFAM" id="SSF48371">
    <property type="entry name" value="ARM repeat"/>
    <property type="match status" value="1"/>
</dbReference>
<dbReference type="Gene3D" id="3.30.40.10">
    <property type="entry name" value="Zinc/RING finger domain, C3HC4 (zinc finger)"/>
    <property type="match status" value="1"/>
</dbReference>
<dbReference type="Pfam" id="PF04564">
    <property type="entry name" value="U-box"/>
    <property type="match status" value="1"/>
</dbReference>
<dbReference type="CDD" id="cd16664">
    <property type="entry name" value="RING-Ubox_PUB"/>
    <property type="match status" value="1"/>
</dbReference>
<dbReference type="FunFam" id="1.25.10.10:FF:001111">
    <property type="entry name" value="RING-type E3 ubiquitin transferase"/>
    <property type="match status" value="1"/>
</dbReference>
<dbReference type="EC" id="2.3.2.27" evidence="3"/>
<proteinExistence type="predicted"/>
<dbReference type="EMBL" id="JAYKXN010000001">
    <property type="protein sequence ID" value="KAK7319580.1"/>
    <property type="molecule type" value="Genomic_DNA"/>
</dbReference>
<keyword evidence="9" id="KW-1185">Reference proteome</keyword>
<evidence type="ECO:0000313" key="9">
    <source>
        <dbReference type="Proteomes" id="UP001359559"/>
    </source>
</evidence>
<name>A0AAN9Q0H0_CLITE</name>
<dbReference type="InterPro" id="IPR058678">
    <property type="entry name" value="ARM_PUB"/>
</dbReference>
<dbReference type="Proteomes" id="UP001359559">
    <property type="component" value="Unassembled WGS sequence"/>
</dbReference>
<evidence type="ECO:0000313" key="8">
    <source>
        <dbReference type="EMBL" id="KAK7319580.1"/>
    </source>
</evidence>
<sequence>MAERKQIRRGFKNLINPLSDTVTEEDTRRPIEHGNIILEASIWQSFLRLEMATHLPDHFKCPISLEIMSDPVILSSGHTFDRSSIQRWLDAGHRTCPITRLPLPHHPSLIPNHALRSLISNFTLLSPLHQNISQPETLISTLTSPSSSSDSKIDALTHLTRLSKRDSSFRRRLADSGAVPAVLDAVDDPLLQETALPLLLNLTLDDDSKVGLVAEGVVARVVAVLLRGASPDCRAVAATIITSLAVVEVNKATIGAFPAAIGALVAILRDGKGRERKEAATALYALCSFPDNRRRAVECGAVPILLRNVDCGLERGVEVIGVLAKCKEGREEMEGCDGCVKILCRVLRNGSSRGVQYALFALTSLCLYSHQMALVAMEEGALEASVGLIEDGNEKVRKNASNLIRVLRGNNNNNHHRVR</sequence>
<dbReference type="SMART" id="SM00185">
    <property type="entry name" value="ARM"/>
    <property type="match status" value="4"/>
</dbReference>
<accession>A0AAN9Q0H0</accession>
<dbReference type="InterPro" id="IPR000225">
    <property type="entry name" value="Armadillo"/>
</dbReference>
<evidence type="ECO:0000256" key="1">
    <source>
        <dbReference type="ARBA" id="ARBA00000900"/>
    </source>
</evidence>
<dbReference type="PROSITE" id="PS51698">
    <property type="entry name" value="U_BOX"/>
    <property type="match status" value="1"/>
</dbReference>
<reference evidence="8 9" key="1">
    <citation type="submission" date="2024-01" db="EMBL/GenBank/DDBJ databases">
        <title>The genomes of 5 underutilized Papilionoideae crops provide insights into root nodulation and disease resistance.</title>
        <authorList>
            <person name="Yuan L."/>
        </authorList>
    </citation>
    <scope>NUCLEOTIDE SEQUENCE [LARGE SCALE GENOMIC DNA]</scope>
    <source>
        <strain evidence="8">LY-2023</strain>
        <tissue evidence="8">Leaf</tissue>
    </source>
</reference>
<feature type="domain" description="U-box" evidence="7">
    <location>
        <begin position="54"/>
        <end position="129"/>
    </location>
</feature>
<dbReference type="Gene3D" id="1.25.10.10">
    <property type="entry name" value="Leucine-rich Repeat Variant"/>
    <property type="match status" value="2"/>
</dbReference>
<dbReference type="Pfam" id="PF25598">
    <property type="entry name" value="ARM_PUB"/>
    <property type="match status" value="1"/>
</dbReference>
<evidence type="ECO:0000256" key="4">
    <source>
        <dbReference type="ARBA" id="ARBA00022679"/>
    </source>
</evidence>
<gene>
    <name evidence="8" type="ORF">RJT34_04303</name>
</gene>
<comment type="caution">
    <text evidence="8">The sequence shown here is derived from an EMBL/GenBank/DDBJ whole genome shotgun (WGS) entry which is preliminary data.</text>
</comment>
<dbReference type="SUPFAM" id="SSF57850">
    <property type="entry name" value="RING/U-box"/>
    <property type="match status" value="1"/>
</dbReference>
<keyword evidence="4" id="KW-0808">Transferase</keyword>
<keyword evidence="6" id="KW-0833">Ubl conjugation pathway</keyword>
<protein>
    <recommendedName>
        <fullName evidence="3">RING-type E3 ubiquitin transferase</fullName>
        <ecNumber evidence="3">2.3.2.27</ecNumber>
    </recommendedName>
</protein>
<keyword evidence="5" id="KW-0677">Repeat</keyword>
<dbReference type="GO" id="GO:0016567">
    <property type="term" value="P:protein ubiquitination"/>
    <property type="evidence" value="ECO:0007669"/>
    <property type="project" value="InterPro"/>
</dbReference>
<evidence type="ECO:0000259" key="7">
    <source>
        <dbReference type="PROSITE" id="PS51698"/>
    </source>
</evidence>
<dbReference type="InterPro" id="IPR045210">
    <property type="entry name" value="RING-Ubox_PUB"/>
</dbReference>
<organism evidence="8 9">
    <name type="scientific">Clitoria ternatea</name>
    <name type="common">Butterfly pea</name>
    <dbReference type="NCBI Taxonomy" id="43366"/>
    <lineage>
        <taxon>Eukaryota</taxon>
        <taxon>Viridiplantae</taxon>
        <taxon>Streptophyta</taxon>
        <taxon>Embryophyta</taxon>
        <taxon>Tracheophyta</taxon>
        <taxon>Spermatophyta</taxon>
        <taxon>Magnoliopsida</taxon>
        <taxon>eudicotyledons</taxon>
        <taxon>Gunneridae</taxon>
        <taxon>Pentapetalae</taxon>
        <taxon>rosids</taxon>
        <taxon>fabids</taxon>
        <taxon>Fabales</taxon>
        <taxon>Fabaceae</taxon>
        <taxon>Papilionoideae</taxon>
        <taxon>50 kb inversion clade</taxon>
        <taxon>NPAAA clade</taxon>
        <taxon>indigoferoid/millettioid clade</taxon>
        <taxon>Phaseoleae</taxon>
        <taxon>Clitoria</taxon>
    </lineage>
</organism>
<dbReference type="PANTHER" id="PTHR23315:SF112">
    <property type="entry name" value="U-BOX DOMAIN-CONTAINING PROTEIN 8"/>
    <property type="match status" value="1"/>
</dbReference>
<dbReference type="PANTHER" id="PTHR23315">
    <property type="entry name" value="U BOX DOMAIN-CONTAINING"/>
    <property type="match status" value="1"/>
</dbReference>
<dbReference type="FunFam" id="3.30.40.10:FF:000809">
    <property type="entry name" value="RING-type E3 ubiquitin transferase"/>
    <property type="match status" value="1"/>
</dbReference>
<comment type="catalytic activity">
    <reaction evidence="1">
        <text>S-ubiquitinyl-[E2 ubiquitin-conjugating enzyme]-L-cysteine + [acceptor protein]-L-lysine = [E2 ubiquitin-conjugating enzyme]-L-cysteine + N(6)-ubiquitinyl-[acceptor protein]-L-lysine.</text>
        <dbReference type="EC" id="2.3.2.27"/>
    </reaction>
</comment>
<dbReference type="AlphaFoldDB" id="A0AAN9Q0H0"/>
<evidence type="ECO:0000256" key="6">
    <source>
        <dbReference type="ARBA" id="ARBA00022786"/>
    </source>
</evidence>